<evidence type="ECO:0000256" key="1">
    <source>
        <dbReference type="SAM" id="MobiDB-lite"/>
    </source>
</evidence>
<accession>A0A5B7ENY8</accession>
<dbReference type="AlphaFoldDB" id="A0A5B7ENY8"/>
<comment type="caution">
    <text evidence="2">The sequence shown here is derived from an EMBL/GenBank/DDBJ whole genome shotgun (WGS) entry which is preliminary data.</text>
</comment>
<feature type="compositionally biased region" description="Polar residues" evidence="1">
    <location>
        <begin position="66"/>
        <end position="76"/>
    </location>
</feature>
<dbReference type="EMBL" id="VSRR010003453">
    <property type="protein sequence ID" value="MPC36221.1"/>
    <property type="molecule type" value="Genomic_DNA"/>
</dbReference>
<dbReference type="Proteomes" id="UP000324222">
    <property type="component" value="Unassembled WGS sequence"/>
</dbReference>
<gene>
    <name evidence="2" type="ORF">E2C01_029670</name>
</gene>
<keyword evidence="3" id="KW-1185">Reference proteome</keyword>
<evidence type="ECO:0000313" key="3">
    <source>
        <dbReference type="Proteomes" id="UP000324222"/>
    </source>
</evidence>
<protein>
    <submittedName>
        <fullName evidence="2">Uncharacterized protein</fullName>
    </submittedName>
</protein>
<sequence length="89" mass="9293">MTEVSGGCGVCCACGAHPSTLTSAGPMLPHHCPSHSNTKQAQHHSLLGSISILGQYHGSKMKINQVTPTDRQNVRGTSALGDLAEDLEK</sequence>
<proteinExistence type="predicted"/>
<evidence type="ECO:0000313" key="2">
    <source>
        <dbReference type="EMBL" id="MPC36221.1"/>
    </source>
</evidence>
<name>A0A5B7ENY8_PORTR</name>
<reference evidence="2 3" key="1">
    <citation type="submission" date="2019-05" db="EMBL/GenBank/DDBJ databases">
        <title>Another draft genome of Portunus trituberculatus and its Hox gene families provides insights of decapod evolution.</title>
        <authorList>
            <person name="Jeong J.-H."/>
            <person name="Song I."/>
            <person name="Kim S."/>
            <person name="Choi T."/>
            <person name="Kim D."/>
            <person name="Ryu S."/>
            <person name="Kim W."/>
        </authorList>
    </citation>
    <scope>NUCLEOTIDE SEQUENCE [LARGE SCALE GENOMIC DNA]</scope>
    <source>
        <tissue evidence="2">Muscle</tissue>
    </source>
</reference>
<organism evidence="2 3">
    <name type="scientific">Portunus trituberculatus</name>
    <name type="common">Swimming crab</name>
    <name type="synonym">Neptunus trituberculatus</name>
    <dbReference type="NCBI Taxonomy" id="210409"/>
    <lineage>
        <taxon>Eukaryota</taxon>
        <taxon>Metazoa</taxon>
        <taxon>Ecdysozoa</taxon>
        <taxon>Arthropoda</taxon>
        <taxon>Crustacea</taxon>
        <taxon>Multicrustacea</taxon>
        <taxon>Malacostraca</taxon>
        <taxon>Eumalacostraca</taxon>
        <taxon>Eucarida</taxon>
        <taxon>Decapoda</taxon>
        <taxon>Pleocyemata</taxon>
        <taxon>Brachyura</taxon>
        <taxon>Eubrachyura</taxon>
        <taxon>Portunoidea</taxon>
        <taxon>Portunidae</taxon>
        <taxon>Portuninae</taxon>
        <taxon>Portunus</taxon>
    </lineage>
</organism>
<feature type="region of interest" description="Disordered" evidence="1">
    <location>
        <begin position="66"/>
        <end position="89"/>
    </location>
</feature>